<protein>
    <submittedName>
        <fullName evidence="2">Uncharacterized protein</fullName>
    </submittedName>
</protein>
<dbReference type="Proteomes" id="UP000736672">
    <property type="component" value="Unassembled WGS sequence"/>
</dbReference>
<evidence type="ECO:0000256" key="1">
    <source>
        <dbReference type="SAM" id="Phobius"/>
    </source>
</evidence>
<keyword evidence="1" id="KW-0472">Membrane</keyword>
<keyword evidence="1" id="KW-1133">Transmembrane helix</keyword>
<dbReference type="AlphaFoldDB" id="A0A9P9KM40"/>
<comment type="caution">
    <text evidence="2">The sequence shown here is derived from an EMBL/GenBank/DDBJ whole genome shotgun (WGS) entry which is preliminary data.</text>
</comment>
<name>A0A9P9KM40_FUSSL</name>
<gene>
    <name evidence="2" type="ORF">B0J15DRAFT_295680</name>
</gene>
<keyword evidence="3" id="KW-1185">Reference proteome</keyword>
<organism evidence="2 3">
    <name type="scientific">Fusarium solani</name>
    <name type="common">Filamentous fungus</name>
    <dbReference type="NCBI Taxonomy" id="169388"/>
    <lineage>
        <taxon>Eukaryota</taxon>
        <taxon>Fungi</taxon>
        <taxon>Dikarya</taxon>
        <taxon>Ascomycota</taxon>
        <taxon>Pezizomycotina</taxon>
        <taxon>Sordariomycetes</taxon>
        <taxon>Hypocreomycetidae</taxon>
        <taxon>Hypocreales</taxon>
        <taxon>Nectriaceae</taxon>
        <taxon>Fusarium</taxon>
        <taxon>Fusarium solani species complex</taxon>
    </lineage>
</organism>
<accession>A0A9P9KM40</accession>
<proteinExistence type="predicted"/>
<dbReference type="EMBL" id="JAGTJS010000009">
    <property type="protein sequence ID" value="KAH7258284.1"/>
    <property type="molecule type" value="Genomic_DNA"/>
</dbReference>
<feature type="transmembrane region" description="Helical" evidence="1">
    <location>
        <begin position="77"/>
        <end position="99"/>
    </location>
</feature>
<keyword evidence="1" id="KW-0812">Transmembrane</keyword>
<reference evidence="2" key="1">
    <citation type="journal article" date="2021" name="Nat. Commun.">
        <title>Genetic determinants of endophytism in the Arabidopsis root mycobiome.</title>
        <authorList>
            <person name="Mesny F."/>
            <person name="Miyauchi S."/>
            <person name="Thiergart T."/>
            <person name="Pickel B."/>
            <person name="Atanasova L."/>
            <person name="Karlsson M."/>
            <person name="Huettel B."/>
            <person name="Barry K.W."/>
            <person name="Haridas S."/>
            <person name="Chen C."/>
            <person name="Bauer D."/>
            <person name="Andreopoulos W."/>
            <person name="Pangilinan J."/>
            <person name="LaButti K."/>
            <person name="Riley R."/>
            <person name="Lipzen A."/>
            <person name="Clum A."/>
            <person name="Drula E."/>
            <person name="Henrissat B."/>
            <person name="Kohler A."/>
            <person name="Grigoriev I.V."/>
            <person name="Martin F.M."/>
            <person name="Hacquard S."/>
        </authorList>
    </citation>
    <scope>NUCLEOTIDE SEQUENCE</scope>
    <source>
        <strain evidence="2">FSSC 5 MPI-SDFR-AT-0091</strain>
    </source>
</reference>
<sequence length="210" mass="23385">MADDAIRLPRDAARSWQHRRLFCDSGWFNHQPNRAPCLTLSTYTARCYSVLSPQDPRSQSCVAEEGGFFPSALSFSFSFFLVLVATIGLVPIQPTLLWAHHFSHRQRNPCLSEAGLIPRCGSELVLLLSSIARRPGVWSLKSLKDCKPPNFVVLMDAAWNHDNLKHRSQSDLLMPFGTCALSLGSHIWIRPPVGASEAKRGPTAVSRQHP</sequence>
<evidence type="ECO:0000313" key="3">
    <source>
        <dbReference type="Proteomes" id="UP000736672"/>
    </source>
</evidence>
<evidence type="ECO:0000313" key="2">
    <source>
        <dbReference type="EMBL" id="KAH7258284.1"/>
    </source>
</evidence>